<name>S6UR61_PSESF</name>
<dbReference type="PATRIC" id="fig|1194404.4.peg.2082"/>
<dbReference type="AlphaFoldDB" id="S6UR61"/>
<reference evidence="1 2" key="1">
    <citation type="journal article" date="2013" name="PLoS Pathog.">
        <title>Genomic analysis of the Kiwifruit pathogen Pseudomonas syringae pv. actinidiae provides insight into the origins of an emergent plant disease.</title>
        <authorList>
            <person name="McCann H.C."/>
            <person name="Rikkerink E.H."/>
            <person name="Bertels F."/>
            <person name="Fiers M."/>
            <person name="Lu A."/>
            <person name="Rees-George J."/>
            <person name="Andersen M.T."/>
            <person name="Gleave A.P."/>
            <person name="Haubold B."/>
            <person name="Wohlers M.W."/>
            <person name="Guttman D.S."/>
            <person name="Wang P.W."/>
            <person name="Straub C."/>
            <person name="Vanneste J.L."/>
            <person name="Rainey P.B."/>
            <person name="Templeton M.D."/>
        </authorList>
    </citation>
    <scope>NUCLEOTIDE SEQUENCE [LARGE SCALE GENOMIC DNA]</scope>
    <source>
        <strain evidence="1 2">ICMP 18807</strain>
    </source>
</reference>
<evidence type="ECO:0000313" key="2">
    <source>
        <dbReference type="Proteomes" id="UP000015729"/>
    </source>
</evidence>
<comment type="caution">
    <text evidence="1">The sequence shown here is derived from an EMBL/GenBank/DDBJ whole genome shotgun (WGS) entry which is preliminary data.</text>
</comment>
<organism evidence="1 2">
    <name type="scientific">Pseudomonas syringae pv. actinidiae ICMP 18807</name>
    <dbReference type="NCBI Taxonomy" id="1194404"/>
    <lineage>
        <taxon>Bacteria</taxon>
        <taxon>Pseudomonadati</taxon>
        <taxon>Pseudomonadota</taxon>
        <taxon>Gammaproteobacteria</taxon>
        <taxon>Pseudomonadales</taxon>
        <taxon>Pseudomonadaceae</taxon>
        <taxon>Pseudomonas</taxon>
        <taxon>Pseudomonas syringae</taxon>
    </lineage>
</organism>
<sequence>MTRILSIIGVSLCIAMLSPVLQAANLKTLDVAALPGDRIELKLAFDAPVPA</sequence>
<protein>
    <submittedName>
        <fullName evidence="1">Type IV pilus biogenesis protein PilQ</fullName>
    </submittedName>
</protein>
<accession>S6UR61</accession>
<feature type="non-terminal residue" evidence="1">
    <location>
        <position position="51"/>
    </location>
</feature>
<dbReference type="Proteomes" id="UP000015729">
    <property type="component" value="Unassembled WGS sequence"/>
</dbReference>
<evidence type="ECO:0000313" key="1">
    <source>
        <dbReference type="EMBL" id="EPN58492.1"/>
    </source>
</evidence>
<dbReference type="EMBL" id="AOKG01000659">
    <property type="protein sequence ID" value="EPN58492.1"/>
    <property type="molecule type" value="Genomic_DNA"/>
</dbReference>
<proteinExistence type="predicted"/>
<gene>
    <name evidence="1" type="ORF">A244_09995</name>
</gene>